<sequence>MEISSTGGLPQLEMEDPTCFLHQWHLNFLDDPSLLTIAAAAFEESLEQPSFSSPSFNSETCMETSLIGNQIRPTKQQNTNNWSSNISDQTSSGPQFASSSNVLSFFNSNFINQMGITKPKEEMARAKVTGTVPSDILTSQGSLLGNQNYMFKACERAQKISSPKVPQPQDHIIAERKRRERLSQRFIALSALLPGLKKTDKATVLGDAIKYLKQLKEKVKVLEEEQTRAKSMQSVVIVKKCQLVGDVDDSYSDSSGPLIDEPLPEIEARYCDRNVLIRIHCEKKKEVVEKTMTEIEKLHLIVTNSSIMTFGSSALDITIIAQMDVEFCMTLKDLVRNLRSAFGSFM</sequence>
<comment type="caution">
    <text evidence="1">The sequence shown here is derived from an EMBL/GenBank/DDBJ whole genome shotgun (WGS) entry which is preliminary data.</text>
</comment>
<reference evidence="1 2" key="1">
    <citation type="journal article" date="2022" name="DNA Res.">
        <title>Chromosomal-level genome assembly of the orchid tree Bauhinia variegata (Leguminosae; Cercidoideae) supports the allotetraploid origin hypothesis of Bauhinia.</title>
        <authorList>
            <person name="Zhong Y."/>
            <person name="Chen Y."/>
            <person name="Zheng D."/>
            <person name="Pang J."/>
            <person name="Liu Y."/>
            <person name="Luo S."/>
            <person name="Meng S."/>
            <person name="Qian L."/>
            <person name="Wei D."/>
            <person name="Dai S."/>
            <person name="Zhou R."/>
        </authorList>
    </citation>
    <scope>NUCLEOTIDE SEQUENCE [LARGE SCALE GENOMIC DNA]</scope>
    <source>
        <strain evidence="1">BV-YZ2020</strain>
    </source>
</reference>
<keyword evidence="2" id="KW-1185">Reference proteome</keyword>
<protein>
    <submittedName>
        <fullName evidence="1">Uncharacterized protein</fullName>
    </submittedName>
</protein>
<dbReference type="Proteomes" id="UP000828941">
    <property type="component" value="Chromosome 13"/>
</dbReference>
<dbReference type="EMBL" id="CM039438">
    <property type="protein sequence ID" value="KAI4299210.1"/>
    <property type="molecule type" value="Genomic_DNA"/>
</dbReference>
<evidence type="ECO:0000313" key="1">
    <source>
        <dbReference type="EMBL" id="KAI4299210.1"/>
    </source>
</evidence>
<proteinExistence type="predicted"/>
<name>A0ACB9KQ55_BAUVA</name>
<organism evidence="1 2">
    <name type="scientific">Bauhinia variegata</name>
    <name type="common">Purple orchid tree</name>
    <name type="synonym">Phanera variegata</name>
    <dbReference type="NCBI Taxonomy" id="167791"/>
    <lineage>
        <taxon>Eukaryota</taxon>
        <taxon>Viridiplantae</taxon>
        <taxon>Streptophyta</taxon>
        <taxon>Embryophyta</taxon>
        <taxon>Tracheophyta</taxon>
        <taxon>Spermatophyta</taxon>
        <taxon>Magnoliopsida</taxon>
        <taxon>eudicotyledons</taxon>
        <taxon>Gunneridae</taxon>
        <taxon>Pentapetalae</taxon>
        <taxon>rosids</taxon>
        <taxon>fabids</taxon>
        <taxon>Fabales</taxon>
        <taxon>Fabaceae</taxon>
        <taxon>Cercidoideae</taxon>
        <taxon>Cercideae</taxon>
        <taxon>Bauhiniinae</taxon>
        <taxon>Bauhinia</taxon>
    </lineage>
</organism>
<accession>A0ACB9KQ55</accession>
<evidence type="ECO:0000313" key="2">
    <source>
        <dbReference type="Proteomes" id="UP000828941"/>
    </source>
</evidence>
<gene>
    <name evidence="1" type="ORF">L6164_032690</name>
</gene>